<evidence type="ECO:0000313" key="3">
    <source>
        <dbReference type="Proteomes" id="UP000004793"/>
    </source>
</evidence>
<dbReference type="GO" id="GO:0005506">
    <property type="term" value="F:iron ion binding"/>
    <property type="evidence" value="ECO:0007669"/>
    <property type="project" value="InterPro"/>
</dbReference>
<accession>A0A7U6GEL4</accession>
<dbReference type="PANTHER" id="PTHR10093">
    <property type="entry name" value="IRON-SULFUR CLUSTER ASSEMBLY ENZYME NIFU HOMOLOG"/>
    <property type="match status" value="1"/>
</dbReference>
<name>A0A7U6GEL4_CALEA</name>
<dbReference type="EMBL" id="AP012051">
    <property type="protein sequence ID" value="BAL80972.1"/>
    <property type="molecule type" value="Genomic_DNA"/>
</dbReference>
<protein>
    <submittedName>
        <fullName evidence="2">Iron-sulfur cluster assembly protein IscU</fullName>
    </submittedName>
</protein>
<feature type="domain" description="NIF system FeS cluster assembly NifU N-terminal" evidence="1">
    <location>
        <begin position="2"/>
        <end position="117"/>
    </location>
</feature>
<dbReference type="AlphaFoldDB" id="A0A7U6GEL4"/>
<sequence>MYPKIVVDHFMKPRNVGTIINPTAVGSSKSEGGGKAIIYLHVENGVILDFKYQVDGCPFAIASASILSENIKGKKLEQIEPIDYNFFTIFFDIPKDKIKCVELVVNAFNDALSKIKDK</sequence>
<reference evidence="2 3" key="1">
    <citation type="submission" date="2011-01" db="EMBL/GenBank/DDBJ databases">
        <title>Whole genome sequence of Caldisericum exile AZM16c01.</title>
        <authorList>
            <person name="Narita-Yamada S."/>
            <person name="Kawakoshi A."/>
            <person name="Nakamura S."/>
            <person name="Sasagawa M."/>
            <person name="Fukada J."/>
            <person name="Sekine M."/>
            <person name="Kato Y."/>
            <person name="Fukai R."/>
            <person name="Sasaki K."/>
            <person name="Hanamaki A."/>
            <person name="Narita H."/>
            <person name="Konno Y."/>
            <person name="Mori K."/>
            <person name="Yamazaki S."/>
            <person name="Suzuki K."/>
            <person name="Fujita N."/>
        </authorList>
    </citation>
    <scope>NUCLEOTIDE SEQUENCE [LARGE SCALE GENOMIC DNA]</scope>
    <source>
        <strain evidence="3">DSM 21853 / NBRC 104410 / AZM16c01</strain>
    </source>
</reference>
<dbReference type="SUPFAM" id="SSF82649">
    <property type="entry name" value="SufE/NifU"/>
    <property type="match status" value="1"/>
</dbReference>
<organism evidence="2 3">
    <name type="scientific">Caldisericum exile (strain DSM 21853 / NBRC 104410 / AZM16c01)</name>
    <dbReference type="NCBI Taxonomy" id="511051"/>
    <lineage>
        <taxon>Bacteria</taxon>
        <taxon>Pseudomonadati</taxon>
        <taxon>Caldisericota/Cryosericota group</taxon>
        <taxon>Caldisericota</taxon>
        <taxon>Caldisericia</taxon>
        <taxon>Caldisericales</taxon>
        <taxon>Caldisericaceae</taxon>
        <taxon>Caldisericum</taxon>
    </lineage>
</organism>
<dbReference type="Gene3D" id="3.90.1010.10">
    <property type="match status" value="1"/>
</dbReference>
<dbReference type="RefSeq" id="WP_014453375.1">
    <property type="nucleotide sequence ID" value="NC_017096.1"/>
</dbReference>
<dbReference type="Proteomes" id="UP000004793">
    <property type="component" value="Chromosome"/>
</dbReference>
<evidence type="ECO:0000259" key="1">
    <source>
        <dbReference type="Pfam" id="PF01592"/>
    </source>
</evidence>
<dbReference type="CDD" id="cd06664">
    <property type="entry name" value="IscU_like"/>
    <property type="match status" value="1"/>
</dbReference>
<dbReference type="KEGG" id="cex:CSE_08460"/>
<evidence type="ECO:0000313" key="2">
    <source>
        <dbReference type="EMBL" id="BAL80972.1"/>
    </source>
</evidence>
<dbReference type="InterPro" id="IPR002871">
    <property type="entry name" value="NIF_FeS_clus_asmbl_NifU_N"/>
</dbReference>
<dbReference type="Pfam" id="PF01592">
    <property type="entry name" value="NifU_N"/>
    <property type="match status" value="1"/>
</dbReference>
<dbReference type="GO" id="GO:0051536">
    <property type="term" value="F:iron-sulfur cluster binding"/>
    <property type="evidence" value="ECO:0007669"/>
    <property type="project" value="InterPro"/>
</dbReference>
<keyword evidence="3" id="KW-1185">Reference proteome</keyword>
<gene>
    <name evidence="2" type="primary">iscU</name>
    <name evidence="2" type="ordered locus">CSE_08460</name>
</gene>
<proteinExistence type="predicted"/>
<dbReference type="GO" id="GO:0016226">
    <property type="term" value="P:iron-sulfur cluster assembly"/>
    <property type="evidence" value="ECO:0007669"/>
    <property type="project" value="InterPro"/>
</dbReference>
<dbReference type="OrthoDB" id="9804157at2"/>